<sequence>MADLIILFGPQAVGKMTVGEALAEKTGMKLFHNHMTIDAVAPVLGFTDETWRIVNQFRREIFQAAAKSDLKGVIFTYVWAFDLQKDWDYVADISAIFEEQGGRVYFVELEASLEERLVRNKSEHRLEKKPTKRDIVFSENELKETAESHRLNSKEGELNKKQYVRINNTSLYPNEVAQHIQDVFHFH</sequence>
<dbReference type="InterPro" id="IPR027417">
    <property type="entry name" value="P-loop_NTPase"/>
</dbReference>
<proteinExistence type="predicted"/>
<dbReference type="STRING" id="1246626.BleG1_0279"/>
<dbReference type="eggNOG" id="COG0703">
    <property type="taxonomic scope" value="Bacteria"/>
</dbReference>
<dbReference type="SUPFAM" id="SSF52540">
    <property type="entry name" value="P-loop containing nucleoside triphosphate hydrolases"/>
    <property type="match status" value="1"/>
</dbReference>
<dbReference type="KEGG" id="ble:BleG1_0279"/>
<dbReference type="EMBL" id="CP003923">
    <property type="protein sequence ID" value="AIC92887.1"/>
    <property type="molecule type" value="Genomic_DNA"/>
</dbReference>
<gene>
    <name evidence="1" type="ORF">BleG1_0279</name>
</gene>
<reference evidence="1 2" key="1">
    <citation type="journal article" date="2014" name="Gene">
        <title>A comparative genomic analysis of the alkalitolerant soil bacterium Bacillus lehensis G1.</title>
        <authorList>
            <person name="Noor Y.M."/>
            <person name="Samsulrizal N.H."/>
            <person name="Jema'on N.A."/>
            <person name="Low K.O."/>
            <person name="Ramli A.N."/>
            <person name="Alias N.I."/>
            <person name="Damis S.I."/>
            <person name="Fuzi S.F."/>
            <person name="Isa M.N."/>
            <person name="Murad A.M."/>
            <person name="Raih M.F."/>
            <person name="Bakar F.D."/>
            <person name="Najimudin N."/>
            <person name="Mahadi N.M."/>
            <person name="Illias R.M."/>
        </authorList>
    </citation>
    <scope>NUCLEOTIDE SEQUENCE [LARGE SCALE GENOMIC DNA]</scope>
    <source>
        <strain evidence="1 2">G1</strain>
    </source>
</reference>
<dbReference type="AlphaFoldDB" id="A0A060LRV1"/>
<name>A0A060LRV1_9BACI</name>
<dbReference type="HOGENOM" id="CLU_092496_3_0_9"/>
<dbReference type="Proteomes" id="UP000027142">
    <property type="component" value="Chromosome"/>
</dbReference>
<protein>
    <recommendedName>
        <fullName evidence="3">Shikimate kinase</fullName>
    </recommendedName>
</protein>
<organism evidence="1 2">
    <name type="scientific">Shouchella lehensis G1</name>
    <dbReference type="NCBI Taxonomy" id="1246626"/>
    <lineage>
        <taxon>Bacteria</taxon>
        <taxon>Bacillati</taxon>
        <taxon>Bacillota</taxon>
        <taxon>Bacilli</taxon>
        <taxon>Bacillales</taxon>
        <taxon>Bacillaceae</taxon>
        <taxon>Shouchella</taxon>
    </lineage>
</organism>
<accession>A0A060LRV1</accession>
<evidence type="ECO:0008006" key="3">
    <source>
        <dbReference type="Google" id="ProtNLM"/>
    </source>
</evidence>
<evidence type="ECO:0000313" key="1">
    <source>
        <dbReference type="EMBL" id="AIC92887.1"/>
    </source>
</evidence>
<evidence type="ECO:0000313" key="2">
    <source>
        <dbReference type="Proteomes" id="UP000027142"/>
    </source>
</evidence>
<dbReference type="OrthoDB" id="193997at2"/>
<dbReference type="PATRIC" id="fig|1246626.3.peg.264"/>
<dbReference type="Gene3D" id="3.40.50.300">
    <property type="entry name" value="P-loop containing nucleotide triphosphate hydrolases"/>
    <property type="match status" value="1"/>
</dbReference>
<dbReference type="RefSeq" id="WP_038476285.1">
    <property type="nucleotide sequence ID" value="NZ_CP003923.1"/>
</dbReference>
<keyword evidence="2" id="KW-1185">Reference proteome</keyword>